<keyword evidence="2" id="KW-1185">Reference proteome</keyword>
<organism evidence="1 2">
    <name type="scientific">Bifidobacterium apri</name>
    <dbReference type="NCBI Taxonomy" id="1769423"/>
    <lineage>
        <taxon>Bacteria</taxon>
        <taxon>Bacillati</taxon>
        <taxon>Actinomycetota</taxon>
        <taxon>Actinomycetes</taxon>
        <taxon>Bifidobacteriales</taxon>
        <taxon>Bifidobacteriaceae</taxon>
        <taxon>Bifidobacterium</taxon>
    </lineage>
</organism>
<proteinExistence type="predicted"/>
<comment type="caution">
    <text evidence="1">The sequence shown here is derived from an EMBL/GenBank/DDBJ whole genome shotgun (WGS) entry which is preliminary data.</text>
</comment>
<dbReference type="EMBL" id="WBSO01000016">
    <property type="protein sequence ID" value="KAB8294677.1"/>
    <property type="molecule type" value="Genomic_DNA"/>
</dbReference>
<name>A0A6A2WCA6_9BIFI</name>
<evidence type="ECO:0000313" key="2">
    <source>
        <dbReference type="Proteomes" id="UP000440041"/>
    </source>
</evidence>
<dbReference type="AlphaFoldDB" id="A0A6A2WCA6"/>
<reference evidence="1 2" key="1">
    <citation type="submission" date="2019-09" db="EMBL/GenBank/DDBJ databases">
        <title>Characterization of the phylogenetic diversity of two novel species belonging to the genus Bifidobacterium: Bifidobacterium cebidarum sp. nov. and Bifidobacterium leontopitheci sp. nov.</title>
        <authorList>
            <person name="Lugli G.A."/>
            <person name="Duranti S."/>
            <person name="Milani C."/>
            <person name="Turroni F."/>
            <person name="Ventura M."/>
        </authorList>
    </citation>
    <scope>NUCLEOTIDE SEQUENCE [LARGE SCALE GENOMIC DNA]</scope>
    <source>
        <strain evidence="1 2">DSM 100238</strain>
    </source>
</reference>
<protein>
    <submittedName>
        <fullName evidence="1">Uncharacterized protein</fullName>
    </submittedName>
</protein>
<sequence>MYGVYSFDAMVFDRLVFIYVKSHQCLSLKHTRVAFFLSEGTMDDDGIQQLHP</sequence>
<evidence type="ECO:0000313" key="1">
    <source>
        <dbReference type="EMBL" id="KAB8294677.1"/>
    </source>
</evidence>
<dbReference type="Proteomes" id="UP000440041">
    <property type="component" value="Unassembled WGS sequence"/>
</dbReference>
<accession>A0A6A2WCA6</accession>
<gene>
    <name evidence="1" type="ORF">DSM100238_1645</name>
</gene>